<dbReference type="Pfam" id="PF12673">
    <property type="entry name" value="SipL"/>
    <property type="match status" value="3"/>
</dbReference>
<gene>
    <name evidence="2" type="ORF">IAA07_11385</name>
</gene>
<dbReference type="PROSITE" id="PS51782">
    <property type="entry name" value="LYSM"/>
    <property type="match status" value="1"/>
</dbReference>
<proteinExistence type="predicted"/>
<name>A0A9D2HIT9_9FIRM</name>
<evidence type="ECO:0000259" key="1">
    <source>
        <dbReference type="PROSITE" id="PS51782"/>
    </source>
</evidence>
<comment type="caution">
    <text evidence="2">The sequence shown here is derived from an EMBL/GenBank/DDBJ whole genome shotgun (WGS) entry which is preliminary data.</text>
</comment>
<dbReference type="CDD" id="cd00118">
    <property type="entry name" value="LysM"/>
    <property type="match status" value="1"/>
</dbReference>
<dbReference type="SMART" id="SM00257">
    <property type="entry name" value="LysM"/>
    <property type="match status" value="1"/>
</dbReference>
<organism evidence="2 3">
    <name type="scientific">Candidatus Lachnoclostridium stercoravium</name>
    <dbReference type="NCBI Taxonomy" id="2838633"/>
    <lineage>
        <taxon>Bacteria</taxon>
        <taxon>Bacillati</taxon>
        <taxon>Bacillota</taxon>
        <taxon>Clostridia</taxon>
        <taxon>Lachnospirales</taxon>
        <taxon>Lachnospiraceae</taxon>
    </lineage>
</organism>
<evidence type="ECO:0000313" key="3">
    <source>
        <dbReference type="Proteomes" id="UP000823900"/>
    </source>
</evidence>
<evidence type="ECO:0000313" key="2">
    <source>
        <dbReference type="EMBL" id="HJA72156.1"/>
    </source>
</evidence>
<dbReference type="Pfam" id="PF01476">
    <property type="entry name" value="LysM"/>
    <property type="match status" value="1"/>
</dbReference>
<dbReference type="EMBL" id="DWZA01000099">
    <property type="protein sequence ID" value="HJA72156.1"/>
    <property type="molecule type" value="Genomic_DNA"/>
</dbReference>
<reference evidence="2" key="2">
    <citation type="submission" date="2021-04" db="EMBL/GenBank/DDBJ databases">
        <authorList>
            <person name="Gilroy R."/>
        </authorList>
    </citation>
    <scope>NUCLEOTIDE SEQUENCE</scope>
    <source>
        <strain evidence="2">CHK178-16964</strain>
    </source>
</reference>
<accession>A0A9D2HIT9</accession>
<protein>
    <submittedName>
        <fullName evidence="2">DUF3794 domain-containing protein</fullName>
    </submittedName>
</protein>
<dbReference type="Gene3D" id="3.10.350.10">
    <property type="entry name" value="LysM domain"/>
    <property type="match status" value="1"/>
</dbReference>
<dbReference type="InterPro" id="IPR036779">
    <property type="entry name" value="LysM_dom_sf"/>
</dbReference>
<reference evidence="2" key="1">
    <citation type="journal article" date="2021" name="PeerJ">
        <title>Extensive microbial diversity within the chicken gut microbiome revealed by metagenomics and culture.</title>
        <authorList>
            <person name="Gilroy R."/>
            <person name="Ravi A."/>
            <person name="Getino M."/>
            <person name="Pursley I."/>
            <person name="Horton D.L."/>
            <person name="Alikhan N.F."/>
            <person name="Baker D."/>
            <person name="Gharbi K."/>
            <person name="Hall N."/>
            <person name="Watson M."/>
            <person name="Adriaenssens E.M."/>
            <person name="Foster-Nyarko E."/>
            <person name="Jarju S."/>
            <person name="Secka A."/>
            <person name="Antonio M."/>
            <person name="Oren A."/>
            <person name="Chaudhuri R.R."/>
            <person name="La Ragione R."/>
            <person name="Hildebrand F."/>
            <person name="Pallen M.J."/>
        </authorList>
    </citation>
    <scope>NUCLEOTIDE SEQUENCE</scope>
    <source>
        <strain evidence="2">CHK178-16964</strain>
    </source>
</reference>
<sequence>MELIKKNIHMNRWKARAATQLTLDDDFIVPDTMDDAEQVILGTGDIQIESFRSQGEKVTVKGKMDFRILYRKAGGGLQALAGSMPFEESINVEGLEDRDYTSAAWELDDLNIGMINSRKLSIKALVTLEVTAEALYDVEAAADVEAGGSGAEIEVLREKIEVAAIAVRRKDTYRIKETISLSGNKPNINHILWSEMRLCSSSARPMDGKIWLEGELIVFVIYDGEGENETVQWLEESVPFSGELDLPEASEDMIPQISMRLIHRDIEARPDYDGEMRELEADAVLELDMKLYREEETQLLGDMYSTNRELVLETGEACFDRILTKNLCKCKVSDKIDLGNMGRILQICHSHGTVKIDETESDSDGLQIDGVLEVELLCLTADDDEPVRAATEAVPFHYTAEAKGITAESIYQMNTGLDQMTAVMTGGDMVEIRAVINIDLLVLQPVKQQVITSVREEPMDVQKLQKMPGIVGYIVQPEDSLWKIAKKFHTTVDNIIETNVLPSEAIRPGDKLILVKEIASG</sequence>
<dbReference type="Proteomes" id="UP000823900">
    <property type="component" value="Unassembled WGS sequence"/>
</dbReference>
<dbReference type="InterPro" id="IPR018392">
    <property type="entry name" value="LysM"/>
</dbReference>
<dbReference type="InterPro" id="IPR024300">
    <property type="entry name" value="SipL_SPOCS_dom"/>
</dbReference>
<feature type="domain" description="LysM" evidence="1">
    <location>
        <begin position="471"/>
        <end position="514"/>
    </location>
</feature>
<dbReference type="AlphaFoldDB" id="A0A9D2HIT9"/>
<dbReference type="SUPFAM" id="SSF54106">
    <property type="entry name" value="LysM domain"/>
    <property type="match status" value="1"/>
</dbReference>